<dbReference type="Gene3D" id="3.10.180.50">
    <property type="match status" value="1"/>
</dbReference>
<dbReference type="EMBL" id="JBHSFZ010000006">
    <property type="protein sequence ID" value="MFC4593621.1"/>
    <property type="molecule type" value="Genomic_DNA"/>
</dbReference>
<evidence type="ECO:0000313" key="2">
    <source>
        <dbReference type="Proteomes" id="UP001595957"/>
    </source>
</evidence>
<name>A0ABV9EVD8_9SPHN</name>
<protein>
    <recommendedName>
        <fullName evidence="3">DUF3471 domain-containing protein</fullName>
    </recommendedName>
</protein>
<gene>
    <name evidence="1" type="ORF">ACFO3E_05370</name>
</gene>
<reference evidence="2" key="1">
    <citation type="journal article" date="2019" name="Int. J. Syst. Evol. Microbiol.">
        <title>The Global Catalogue of Microorganisms (GCM) 10K type strain sequencing project: providing services to taxonomists for standard genome sequencing and annotation.</title>
        <authorList>
            <consortium name="The Broad Institute Genomics Platform"/>
            <consortium name="The Broad Institute Genome Sequencing Center for Infectious Disease"/>
            <person name="Wu L."/>
            <person name="Ma J."/>
        </authorList>
    </citation>
    <scope>NUCLEOTIDE SEQUENCE [LARGE SCALE GENOMIC DNA]</scope>
    <source>
        <strain evidence="2">NBRC 103632</strain>
    </source>
</reference>
<organism evidence="1 2">
    <name type="scientific">Sphingobium tyrosinilyticum</name>
    <dbReference type="NCBI Taxonomy" id="2715436"/>
    <lineage>
        <taxon>Bacteria</taxon>
        <taxon>Pseudomonadati</taxon>
        <taxon>Pseudomonadota</taxon>
        <taxon>Alphaproteobacteria</taxon>
        <taxon>Sphingomonadales</taxon>
        <taxon>Sphingomonadaceae</taxon>
        <taxon>Sphingobium</taxon>
    </lineage>
</organism>
<accession>A0ABV9EVD8</accession>
<evidence type="ECO:0000313" key="1">
    <source>
        <dbReference type="EMBL" id="MFC4593621.1"/>
    </source>
</evidence>
<keyword evidence="2" id="KW-1185">Reference proteome</keyword>
<sequence length="40" mass="4213">MPGSFYEFISRDVDPATGRLDLSFDAGNATGIFATTSVKG</sequence>
<dbReference type="Proteomes" id="UP001595957">
    <property type="component" value="Unassembled WGS sequence"/>
</dbReference>
<comment type="caution">
    <text evidence="1">The sequence shown here is derived from an EMBL/GenBank/DDBJ whole genome shotgun (WGS) entry which is preliminary data.</text>
</comment>
<proteinExistence type="predicted"/>
<evidence type="ECO:0008006" key="3">
    <source>
        <dbReference type="Google" id="ProtNLM"/>
    </source>
</evidence>